<feature type="region of interest" description="Disordered" evidence="6">
    <location>
        <begin position="1"/>
        <end position="33"/>
    </location>
</feature>
<evidence type="ECO:0000256" key="5">
    <source>
        <dbReference type="ARBA" id="ARBA00023136"/>
    </source>
</evidence>
<feature type="transmembrane region" description="Helical" evidence="7">
    <location>
        <begin position="227"/>
        <end position="246"/>
    </location>
</feature>
<dbReference type="Gene3D" id="1.20.1720.10">
    <property type="entry name" value="Multidrug resistance protein D"/>
    <property type="match status" value="1"/>
</dbReference>
<feature type="transmembrane region" description="Helical" evidence="7">
    <location>
        <begin position="431"/>
        <end position="453"/>
    </location>
</feature>
<keyword evidence="3 7" id="KW-0812">Transmembrane</keyword>
<dbReference type="Pfam" id="PF07690">
    <property type="entry name" value="MFS_1"/>
    <property type="match status" value="1"/>
</dbReference>
<feature type="transmembrane region" description="Helical" evidence="7">
    <location>
        <begin position="132"/>
        <end position="153"/>
    </location>
</feature>
<dbReference type="Proteomes" id="UP000333828">
    <property type="component" value="Unassembled WGS sequence"/>
</dbReference>
<feature type="transmembrane region" description="Helical" evidence="7">
    <location>
        <begin position="325"/>
        <end position="348"/>
    </location>
</feature>
<keyword evidence="10" id="KW-1185">Reference proteome</keyword>
<feature type="transmembrane region" description="Helical" evidence="7">
    <location>
        <begin position="76"/>
        <end position="95"/>
    </location>
</feature>
<keyword evidence="5 7" id="KW-0472">Membrane</keyword>
<feature type="transmembrane region" description="Helical" evidence="7">
    <location>
        <begin position="465"/>
        <end position="486"/>
    </location>
</feature>
<dbReference type="PRINTS" id="PR01036">
    <property type="entry name" value="TCRTETB"/>
</dbReference>
<feature type="compositionally biased region" description="Low complexity" evidence="6">
    <location>
        <begin position="20"/>
        <end position="33"/>
    </location>
</feature>
<dbReference type="GO" id="GO:0022857">
    <property type="term" value="F:transmembrane transporter activity"/>
    <property type="evidence" value="ECO:0007669"/>
    <property type="project" value="InterPro"/>
</dbReference>
<protein>
    <submittedName>
        <fullName evidence="9">Riboflavin transporter RibZ</fullName>
    </submittedName>
</protein>
<feature type="transmembrane region" description="Helical" evidence="7">
    <location>
        <begin position="384"/>
        <end position="401"/>
    </location>
</feature>
<organism evidence="9 10">
    <name type="scientific">Pandoraea iniqua</name>
    <dbReference type="NCBI Taxonomy" id="2508288"/>
    <lineage>
        <taxon>Bacteria</taxon>
        <taxon>Pseudomonadati</taxon>
        <taxon>Pseudomonadota</taxon>
        <taxon>Betaproteobacteria</taxon>
        <taxon>Burkholderiales</taxon>
        <taxon>Burkholderiaceae</taxon>
        <taxon>Pandoraea</taxon>
    </lineage>
</organism>
<dbReference type="PANTHER" id="PTHR42718:SF9">
    <property type="entry name" value="MAJOR FACILITATOR SUPERFAMILY MULTIDRUG TRANSPORTER MFSC"/>
    <property type="match status" value="1"/>
</dbReference>
<evidence type="ECO:0000313" key="9">
    <source>
        <dbReference type="EMBL" id="VVE36973.1"/>
    </source>
</evidence>
<evidence type="ECO:0000259" key="8">
    <source>
        <dbReference type="PROSITE" id="PS50850"/>
    </source>
</evidence>
<dbReference type="AlphaFoldDB" id="A0A5E4XL20"/>
<name>A0A5E4XL20_9BURK</name>
<reference evidence="9 10" key="1">
    <citation type="submission" date="2019-08" db="EMBL/GenBank/DDBJ databases">
        <authorList>
            <person name="Peeters C."/>
        </authorList>
    </citation>
    <scope>NUCLEOTIDE SEQUENCE [LARGE SCALE GENOMIC DNA]</scope>
    <source>
        <strain evidence="9 10">LMG 31115</strain>
    </source>
</reference>
<gene>
    <name evidence="9" type="primary">ribZ_2</name>
    <name evidence="9" type="ORF">PIN31115_03933</name>
</gene>
<evidence type="ECO:0000256" key="7">
    <source>
        <dbReference type="SAM" id="Phobius"/>
    </source>
</evidence>
<evidence type="ECO:0000256" key="6">
    <source>
        <dbReference type="SAM" id="MobiDB-lite"/>
    </source>
</evidence>
<dbReference type="PANTHER" id="PTHR42718">
    <property type="entry name" value="MAJOR FACILITATOR SUPERFAMILY MULTIDRUG TRANSPORTER MFSC"/>
    <property type="match status" value="1"/>
</dbReference>
<evidence type="ECO:0000256" key="2">
    <source>
        <dbReference type="ARBA" id="ARBA00022448"/>
    </source>
</evidence>
<feature type="transmembrane region" description="Helical" evidence="7">
    <location>
        <begin position="195"/>
        <end position="215"/>
    </location>
</feature>
<feature type="transmembrane region" description="Helical" evidence="7">
    <location>
        <begin position="360"/>
        <end position="378"/>
    </location>
</feature>
<dbReference type="EMBL" id="CABPSI010000004">
    <property type="protein sequence ID" value="VVE36973.1"/>
    <property type="molecule type" value="Genomic_DNA"/>
</dbReference>
<evidence type="ECO:0000313" key="10">
    <source>
        <dbReference type="Proteomes" id="UP000333828"/>
    </source>
</evidence>
<dbReference type="InterPro" id="IPR036259">
    <property type="entry name" value="MFS_trans_sf"/>
</dbReference>
<evidence type="ECO:0000256" key="1">
    <source>
        <dbReference type="ARBA" id="ARBA00004141"/>
    </source>
</evidence>
<dbReference type="SUPFAM" id="SSF103473">
    <property type="entry name" value="MFS general substrate transporter"/>
    <property type="match status" value="1"/>
</dbReference>
<dbReference type="InterPro" id="IPR020846">
    <property type="entry name" value="MFS_dom"/>
</dbReference>
<dbReference type="InterPro" id="IPR011701">
    <property type="entry name" value="MFS"/>
</dbReference>
<sequence length="497" mass="50922">MQPKTVCVPPSTASGVTPDAASTPKTPNTPATPVTANTRMALAALCLSMLMSSLDTSIANVSLPTLAQVFGASFQAVQWVVLAYLLAITSLIVSAGRLGDMVGRRRLLLGGIGLFTLASIGCGLAPTLPLLIAARALQGVGGAVMMALTMAMVGATVPKERTGSAMGLLGTMSAAGTSLGPSLSGIVIGAAGWRAIFLIQVPLGLLAWWLAYRYLTRDEHRTTPRPGFDHAGTLVLALTLTAYALAMTLGRGHFGGLNVALLLAALAGVVLFAVVQGKARAPLVQLALLRQRPLISSLIMSALVACVMMTTFVVGPFYLSHGLGLAATLVGLTMSVGPLSSAFSGVPAGRLVDRFGAQRMTIVGLSGMSLGAALLACMPLRFGVLGYLAPLVWMTIHYAMFQGANNTAVMRHIDPAQRGVVAGMLSLSRNLGLITGVSVMGAVFSAASGSVALEAASAQSISTGMRVTFAVAAVMLIGGLVMAVRVRAAARQALREA</sequence>
<dbReference type="Gene3D" id="1.20.1250.20">
    <property type="entry name" value="MFS general substrate transporter like domains"/>
    <property type="match status" value="1"/>
</dbReference>
<evidence type="ECO:0000256" key="4">
    <source>
        <dbReference type="ARBA" id="ARBA00022989"/>
    </source>
</evidence>
<dbReference type="PROSITE" id="PS50850">
    <property type="entry name" value="MFS"/>
    <property type="match status" value="1"/>
</dbReference>
<keyword evidence="4 7" id="KW-1133">Transmembrane helix</keyword>
<feature type="transmembrane region" description="Helical" evidence="7">
    <location>
        <begin position="294"/>
        <end position="319"/>
    </location>
</feature>
<comment type="subcellular location">
    <subcellularLocation>
        <location evidence="1">Membrane</location>
        <topology evidence="1">Multi-pass membrane protein</topology>
    </subcellularLocation>
</comment>
<feature type="transmembrane region" description="Helical" evidence="7">
    <location>
        <begin position="252"/>
        <end position="274"/>
    </location>
</feature>
<dbReference type="GO" id="GO:0016020">
    <property type="term" value="C:membrane"/>
    <property type="evidence" value="ECO:0007669"/>
    <property type="project" value="UniProtKB-SubCell"/>
</dbReference>
<feature type="transmembrane region" description="Helical" evidence="7">
    <location>
        <begin position="165"/>
        <end position="189"/>
    </location>
</feature>
<accession>A0A5E4XL20</accession>
<dbReference type="CDD" id="cd17321">
    <property type="entry name" value="MFS_MMR_MDR_like"/>
    <property type="match status" value="1"/>
</dbReference>
<feature type="domain" description="Major facilitator superfamily (MFS) profile" evidence="8">
    <location>
        <begin position="41"/>
        <end position="491"/>
    </location>
</feature>
<evidence type="ECO:0000256" key="3">
    <source>
        <dbReference type="ARBA" id="ARBA00022692"/>
    </source>
</evidence>
<keyword evidence="2" id="KW-0813">Transport</keyword>
<feature type="transmembrane region" description="Helical" evidence="7">
    <location>
        <begin position="107"/>
        <end position="126"/>
    </location>
</feature>
<proteinExistence type="predicted"/>